<evidence type="ECO:0000256" key="15">
    <source>
        <dbReference type="RuleBase" id="RU003357"/>
    </source>
</evidence>
<keyword evidence="12 20" id="KW-0675">Receptor</keyword>
<evidence type="ECO:0000256" key="6">
    <source>
        <dbReference type="ARBA" id="ARBA00022692"/>
    </source>
</evidence>
<protein>
    <submittedName>
        <fullName evidence="20">TonB-dependent siderophore receptor</fullName>
    </submittedName>
</protein>
<keyword evidence="10 15" id="KW-0798">TonB box</keyword>
<reference evidence="20 21" key="1">
    <citation type="submission" date="2021-03" db="EMBL/GenBank/DDBJ databases">
        <title>Complete genome of Parasphingorhabdus_sp.JHSY0214.</title>
        <authorList>
            <person name="Yoo J.H."/>
            <person name="Bae J.W."/>
        </authorList>
    </citation>
    <scope>NUCLEOTIDE SEQUENCE [LARGE SCALE GENOMIC DNA]</scope>
    <source>
        <strain evidence="20 21">JHSY0214</strain>
    </source>
</reference>
<feature type="domain" description="TonB-dependent receptor-like beta-barrel" evidence="18">
    <location>
        <begin position="227"/>
        <end position="668"/>
    </location>
</feature>
<evidence type="ECO:0000256" key="4">
    <source>
        <dbReference type="ARBA" id="ARBA00022452"/>
    </source>
</evidence>
<keyword evidence="9" id="KW-0406">Ion transport</keyword>
<dbReference type="RefSeq" id="WP_207987664.1">
    <property type="nucleotide sequence ID" value="NZ_CP071794.1"/>
</dbReference>
<dbReference type="InterPro" id="IPR036942">
    <property type="entry name" value="Beta-barrel_TonB_sf"/>
</dbReference>
<feature type="chain" id="PRO_5045462778" evidence="17">
    <location>
        <begin position="22"/>
        <end position="699"/>
    </location>
</feature>
<evidence type="ECO:0000256" key="13">
    <source>
        <dbReference type="ARBA" id="ARBA00023237"/>
    </source>
</evidence>
<dbReference type="InterPro" id="IPR010105">
    <property type="entry name" value="TonB_sidphr_rcpt"/>
</dbReference>
<evidence type="ECO:0000256" key="10">
    <source>
        <dbReference type="ARBA" id="ARBA00023077"/>
    </source>
</evidence>
<accession>A0ABX7T2Q8</accession>
<keyword evidence="3 14" id="KW-0813">Transport</keyword>
<evidence type="ECO:0000256" key="9">
    <source>
        <dbReference type="ARBA" id="ARBA00023065"/>
    </source>
</evidence>
<dbReference type="Gene3D" id="2.170.130.10">
    <property type="entry name" value="TonB-dependent receptor, plug domain"/>
    <property type="match status" value="1"/>
</dbReference>
<proteinExistence type="inferred from homology"/>
<dbReference type="InterPro" id="IPR037066">
    <property type="entry name" value="Plug_dom_sf"/>
</dbReference>
<evidence type="ECO:0000256" key="11">
    <source>
        <dbReference type="ARBA" id="ARBA00023136"/>
    </source>
</evidence>
<evidence type="ECO:0000256" key="3">
    <source>
        <dbReference type="ARBA" id="ARBA00022448"/>
    </source>
</evidence>
<dbReference type="EMBL" id="CP071794">
    <property type="protein sequence ID" value="QTD55840.1"/>
    <property type="molecule type" value="Genomic_DNA"/>
</dbReference>
<keyword evidence="4 14" id="KW-1134">Transmembrane beta strand</keyword>
<keyword evidence="11 14" id="KW-0472">Membrane</keyword>
<keyword evidence="13 14" id="KW-0998">Cell outer membrane</keyword>
<evidence type="ECO:0000256" key="7">
    <source>
        <dbReference type="ARBA" id="ARBA00022729"/>
    </source>
</evidence>
<keyword evidence="6 14" id="KW-0812">Transmembrane</keyword>
<comment type="similarity">
    <text evidence="2 14 15">Belongs to the TonB-dependent receptor family.</text>
</comment>
<dbReference type="NCBIfam" id="TIGR01783">
    <property type="entry name" value="TonB-siderophor"/>
    <property type="match status" value="1"/>
</dbReference>
<feature type="signal peptide" evidence="17">
    <location>
        <begin position="1"/>
        <end position="21"/>
    </location>
</feature>
<dbReference type="InterPro" id="IPR039426">
    <property type="entry name" value="TonB-dep_rcpt-like"/>
</dbReference>
<evidence type="ECO:0000256" key="17">
    <source>
        <dbReference type="SAM" id="SignalP"/>
    </source>
</evidence>
<keyword evidence="7 17" id="KW-0732">Signal</keyword>
<sequence length="699" mass="76613">MNYKTLMLAPMPVFFAIPAQAMDGEAGEKTIIVTAQRSNADEINSATKLDTPLIETPQAISIVDEDFIDAINARTVAESLNYTSGVRSQAFGSDTRIEYYQLRGFNNSSFFKDGLVLYNSGAFFSWTTPPEGIGRLEVLKGPSSVLYGSSNAGGLVNIVSKAPDRENSASLELGGDEYGTFYGSTDMSVTISDTVSIRSVGLIRRGQTQVQLAKDDRSYISASANWSPDQLTSFTLRTSYTGDRSNRPTGFIPYSGSVTPLSDGRRIPLDLFISDPRADRYDRDQYEIGYSFERELDQNLKIISHGRYAKLNLVYAGLFGSFRGNPEERDGQFFLNRGNSSLEGSLNNIAIDTQLIARFDTGPFNHALLVGIDYSRSDLESSRAFGSAPALNIFAPDYTLPLPPLASRSTTLQSVDQTGLYIQNQIKTGNFSLIVSGRHDYVNIETNENRGNITRGAPEKTSYRVGLVYVSDSGFAPYINYATSFTPLIGTDLSTGNFYQPETGRQYELGLRYQPENQPFALSASLFDIERDGVLVSDPVPGSPFNQSQGGRQRSRGGEVEVQMQAFQGFNLRASATAFDLVIRDGTEGEIGRTPAATPQITAAAYAEYMFFRSQFPGGFRLGAGARYTGNSYADTANTLKLNDALIFDLSLGYEIGALQVAVNISNLFNKRYFAACPSANTCYSGNFRRATFSLNFRI</sequence>
<dbReference type="InterPro" id="IPR000531">
    <property type="entry name" value="Beta-barrel_TonB"/>
</dbReference>
<evidence type="ECO:0000256" key="14">
    <source>
        <dbReference type="PROSITE-ProRule" id="PRU01360"/>
    </source>
</evidence>
<keyword evidence="21" id="KW-1185">Reference proteome</keyword>
<dbReference type="SUPFAM" id="SSF56935">
    <property type="entry name" value="Porins"/>
    <property type="match status" value="1"/>
</dbReference>
<dbReference type="InterPro" id="IPR012910">
    <property type="entry name" value="Plug_dom"/>
</dbReference>
<dbReference type="PANTHER" id="PTHR32552">
    <property type="entry name" value="FERRICHROME IRON RECEPTOR-RELATED"/>
    <property type="match status" value="1"/>
</dbReference>
<dbReference type="Pfam" id="PF07715">
    <property type="entry name" value="Plug"/>
    <property type="match status" value="1"/>
</dbReference>
<dbReference type="Proteomes" id="UP000663923">
    <property type="component" value="Chromosome"/>
</dbReference>
<feature type="region of interest" description="Disordered" evidence="16">
    <location>
        <begin position="539"/>
        <end position="558"/>
    </location>
</feature>
<evidence type="ECO:0000256" key="12">
    <source>
        <dbReference type="ARBA" id="ARBA00023170"/>
    </source>
</evidence>
<evidence type="ECO:0000256" key="2">
    <source>
        <dbReference type="ARBA" id="ARBA00009810"/>
    </source>
</evidence>
<evidence type="ECO:0000256" key="16">
    <source>
        <dbReference type="SAM" id="MobiDB-lite"/>
    </source>
</evidence>
<gene>
    <name evidence="20" type="ORF">J4G78_16885</name>
</gene>
<evidence type="ECO:0000313" key="20">
    <source>
        <dbReference type="EMBL" id="QTD55840.1"/>
    </source>
</evidence>
<organism evidence="20 21">
    <name type="scientific">Parasphingorhabdus cellanae</name>
    <dbReference type="NCBI Taxonomy" id="2806553"/>
    <lineage>
        <taxon>Bacteria</taxon>
        <taxon>Pseudomonadati</taxon>
        <taxon>Pseudomonadota</taxon>
        <taxon>Alphaproteobacteria</taxon>
        <taxon>Sphingomonadales</taxon>
        <taxon>Sphingomonadaceae</taxon>
        <taxon>Parasphingorhabdus</taxon>
    </lineage>
</organism>
<evidence type="ECO:0000259" key="18">
    <source>
        <dbReference type="Pfam" id="PF00593"/>
    </source>
</evidence>
<keyword evidence="8" id="KW-0408">Iron</keyword>
<feature type="domain" description="TonB-dependent receptor plug" evidence="19">
    <location>
        <begin position="53"/>
        <end position="154"/>
    </location>
</feature>
<evidence type="ECO:0000256" key="5">
    <source>
        <dbReference type="ARBA" id="ARBA00022496"/>
    </source>
</evidence>
<comment type="subcellular location">
    <subcellularLocation>
        <location evidence="1 14">Cell outer membrane</location>
        <topology evidence="1 14">Multi-pass membrane protein</topology>
    </subcellularLocation>
</comment>
<evidence type="ECO:0000313" key="21">
    <source>
        <dbReference type="Proteomes" id="UP000663923"/>
    </source>
</evidence>
<evidence type="ECO:0000256" key="1">
    <source>
        <dbReference type="ARBA" id="ARBA00004571"/>
    </source>
</evidence>
<dbReference type="CDD" id="cd01347">
    <property type="entry name" value="ligand_gated_channel"/>
    <property type="match status" value="1"/>
</dbReference>
<name>A0ABX7T2Q8_9SPHN</name>
<dbReference type="Gene3D" id="2.40.170.20">
    <property type="entry name" value="TonB-dependent receptor, beta-barrel domain"/>
    <property type="match status" value="1"/>
</dbReference>
<evidence type="ECO:0000259" key="19">
    <source>
        <dbReference type="Pfam" id="PF07715"/>
    </source>
</evidence>
<dbReference type="PANTHER" id="PTHR32552:SF68">
    <property type="entry name" value="FERRICHROME OUTER MEMBRANE TRANSPORTER_PHAGE RECEPTOR"/>
    <property type="match status" value="1"/>
</dbReference>
<dbReference type="PROSITE" id="PS52016">
    <property type="entry name" value="TONB_DEPENDENT_REC_3"/>
    <property type="match status" value="1"/>
</dbReference>
<evidence type="ECO:0000256" key="8">
    <source>
        <dbReference type="ARBA" id="ARBA00023004"/>
    </source>
</evidence>
<dbReference type="Pfam" id="PF00593">
    <property type="entry name" value="TonB_dep_Rec_b-barrel"/>
    <property type="match status" value="1"/>
</dbReference>
<keyword evidence="5" id="KW-0410">Iron transport</keyword>